<keyword evidence="3 7" id="KW-0456">Lyase</keyword>
<dbReference type="RefSeq" id="WP_013256171.1">
    <property type="nucleotide sequence ID" value="NC_014364.1"/>
</dbReference>
<dbReference type="PANTHER" id="PTHR10889">
    <property type="entry name" value="DEOXYRIBOSE-PHOSPHATE ALDOLASE"/>
    <property type="match status" value="1"/>
</dbReference>
<dbReference type="Proteomes" id="UP000002318">
    <property type="component" value="Chromosome"/>
</dbReference>
<dbReference type="GO" id="GO:0004139">
    <property type="term" value="F:deoxyribose-phosphate aldolase activity"/>
    <property type="evidence" value="ECO:0007669"/>
    <property type="project" value="UniProtKB-UniRule"/>
</dbReference>
<dbReference type="CDD" id="cd00959">
    <property type="entry name" value="DeoC"/>
    <property type="match status" value="1"/>
</dbReference>
<evidence type="ECO:0000256" key="4">
    <source>
        <dbReference type="ARBA" id="ARBA00023270"/>
    </source>
</evidence>
<evidence type="ECO:0000256" key="1">
    <source>
        <dbReference type="ARBA" id="ARBA00010936"/>
    </source>
</evidence>
<evidence type="ECO:0000256" key="7">
    <source>
        <dbReference type="HAMAP-Rule" id="MF_00114"/>
    </source>
</evidence>
<evidence type="ECO:0000256" key="3">
    <source>
        <dbReference type="ARBA" id="ARBA00023239"/>
    </source>
</evidence>
<dbReference type="Gene3D" id="3.20.20.70">
    <property type="entry name" value="Aldolase class I"/>
    <property type="match status" value="1"/>
</dbReference>
<dbReference type="UniPathway" id="UPA00002">
    <property type="reaction ID" value="UER00468"/>
</dbReference>
<dbReference type="InterPro" id="IPR002915">
    <property type="entry name" value="DeoC/FbaB/LacD_aldolase"/>
</dbReference>
<dbReference type="PIRSF" id="PIRSF001357">
    <property type="entry name" value="DeoC"/>
    <property type="match status" value="1"/>
</dbReference>
<feature type="active site" description="Schiff-base intermediate with acetaldehyde" evidence="7">
    <location>
        <position position="157"/>
    </location>
</feature>
<protein>
    <recommendedName>
        <fullName evidence="7">Deoxyribose-phosphate aldolase</fullName>
        <shortName evidence="7">DERA</shortName>
        <ecNumber evidence="7">4.1.2.4</ecNumber>
    </recommendedName>
    <alternativeName>
        <fullName evidence="7">2-deoxy-D-ribose 5-phosphate aldolase</fullName>
    </alternativeName>
    <alternativeName>
        <fullName evidence="7">Phosphodeoxyriboaldolase</fullName>
        <shortName evidence="7">Deoxyriboaldolase</shortName>
    </alternativeName>
</protein>
<dbReference type="AlphaFoldDB" id="E1R7K7"/>
<dbReference type="GO" id="GO:0016052">
    <property type="term" value="P:carbohydrate catabolic process"/>
    <property type="evidence" value="ECO:0007669"/>
    <property type="project" value="TreeGrafter"/>
</dbReference>
<gene>
    <name evidence="7" type="primary">deoC</name>
    <name evidence="8" type="ordered locus">Spirs_3626</name>
</gene>
<dbReference type="InterPro" id="IPR013785">
    <property type="entry name" value="Aldolase_TIM"/>
</dbReference>
<dbReference type="KEGG" id="ssm:Spirs_3626"/>
<dbReference type="InterPro" id="IPR011343">
    <property type="entry name" value="DeoC"/>
</dbReference>
<dbReference type="SUPFAM" id="SSF51569">
    <property type="entry name" value="Aldolase"/>
    <property type="match status" value="1"/>
</dbReference>
<dbReference type="OrthoDB" id="9778711at2"/>
<comment type="pathway">
    <text evidence="7">Carbohydrate degradation; 2-deoxy-D-ribose 1-phosphate degradation; D-glyceraldehyde 3-phosphate and acetaldehyde from 2-deoxy-alpha-D-ribose 1-phosphate: step 2/2.</text>
</comment>
<dbReference type="FunFam" id="3.20.20.70:FF:000044">
    <property type="entry name" value="Deoxyribose-phosphate aldolase"/>
    <property type="match status" value="1"/>
</dbReference>
<name>E1R7K7_SEDSS</name>
<comment type="subcellular location">
    <subcellularLocation>
        <location evidence="7">Cytoplasm</location>
    </subcellularLocation>
</comment>
<dbReference type="STRING" id="573413.Spirs_3626"/>
<dbReference type="GO" id="GO:0006018">
    <property type="term" value="P:2-deoxyribose 1-phosphate catabolic process"/>
    <property type="evidence" value="ECO:0007669"/>
    <property type="project" value="UniProtKB-UniRule"/>
</dbReference>
<dbReference type="Pfam" id="PF01791">
    <property type="entry name" value="DeoC"/>
    <property type="match status" value="1"/>
</dbReference>
<proteinExistence type="inferred from homology"/>
<comment type="catalytic activity">
    <reaction evidence="5 7">
        <text>2-deoxy-D-ribose 5-phosphate = D-glyceraldehyde 3-phosphate + acetaldehyde</text>
        <dbReference type="Rhea" id="RHEA:12821"/>
        <dbReference type="ChEBI" id="CHEBI:15343"/>
        <dbReference type="ChEBI" id="CHEBI:59776"/>
        <dbReference type="ChEBI" id="CHEBI:62877"/>
        <dbReference type="EC" id="4.1.2.4"/>
    </reaction>
</comment>
<dbReference type="EMBL" id="CP002116">
    <property type="protein sequence ID" value="ADK82712.1"/>
    <property type="molecule type" value="Genomic_DNA"/>
</dbReference>
<evidence type="ECO:0000313" key="9">
    <source>
        <dbReference type="Proteomes" id="UP000002318"/>
    </source>
</evidence>
<accession>E1R7K7</accession>
<feature type="active site" description="Proton donor/acceptor" evidence="7">
    <location>
        <position position="93"/>
    </location>
</feature>
<evidence type="ECO:0000256" key="6">
    <source>
        <dbReference type="ARBA" id="ARBA00056337"/>
    </source>
</evidence>
<organism evidence="8 9">
    <name type="scientific">Sediminispirochaeta smaragdinae (strain DSM 11293 / JCM 15392 / SEBR 4228)</name>
    <name type="common">Spirochaeta smaragdinae</name>
    <dbReference type="NCBI Taxonomy" id="573413"/>
    <lineage>
        <taxon>Bacteria</taxon>
        <taxon>Pseudomonadati</taxon>
        <taxon>Spirochaetota</taxon>
        <taxon>Spirochaetia</taxon>
        <taxon>Spirochaetales</taxon>
        <taxon>Spirochaetaceae</taxon>
        <taxon>Sediminispirochaeta</taxon>
    </lineage>
</organism>
<evidence type="ECO:0000256" key="5">
    <source>
        <dbReference type="ARBA" id="ARBA00048791"/>
    </source>
</evidence>
<sequence length="232" mass="24964">MITTHDIAKMIDHSLLRPNLTTEQVREGLKLAKAYETVSVCVHPADVRLAVEILAGTEVKVTTVIGFPHGAHTTKVKVYEAEEAMADGAVELDMVINIGRLLSHDYAYVQEEIKALVDVAHAKHALVKVILENCYLDDNLIRKACELSEAAGADFVKTSTGFGTGGATIHDLQIMRASCSPKVQIKAAGGVRTLDAALDVRAAGASRFGATATKTILDECRQREQAGTLKEK</sequence>
<dbReference type="GO" id="GO:0005737">
    <property type="term" value="C:cytoplasm"/>
    <property type="evidence" value="ECO:0007669"/>
    <property type="project" value="UniProtKB-SubCell"/>
</dbReference>
<dbReference type="EC" id="4.1.2.4" evidence="7"/>
<keyword evidence="4 7" id="KW-0704">Schiff base</keyword>
<dbReference type="HAMAP" id="MF_00114">
    <property type="entry name" value="DeoC_type1"/>
    <property type="match status" value="1"/>
</dbReference>
<comment type="similarity">
    <text evidence="1 7">Belongs to the DeoC/FbaB aldolase family. DeoC type 1 subfamily.</text>
</comment>
<evidence type="ECO:0000313" key="8">
    <source>
        <dbReference type="EMBL" id="ADK82712.1"/>
    </source>
</evidence>
<comment type="function">
    <text evidence="6 7">Catalyzes a reversible aldol reaction between acetaldehyde and D-glyceraldehyde 3-phosphate to generate 2-deoxy-D-ribose 5-phosphate.</text>
</comment>
<dbReference type="InterPro" id="IPR028581">
    <property type="entry name" value="DeoC_typeI"/>
</dbReference>
<dbReference type="NCBIfam" id="TIGR00126">
    <property type="entry name" value="deoC"/>
    <property type="match status" value="1"/>
</dbReference>
<keyword evidence="9" id="KW-1185">Reference proteome</keyword>
<dbReference type="eggNOG" id="COG0274">
    <property type="taxonomic scope" value="Bacteria"/>
</dbReference>
<dbReference type="GO" id="GO:0009264">
    <property type="term" value="P:deoxyribonucleotide catabolic process"/>
    <property type="evidence" value="ECO:0007669"/>
    <property type="project" value="UniProtKB-UniRule"/>
</dbReference>
<keyword evidence="2 7" id="KW-0963">Cytoplasm</keyword>
<evidence type="ECO:0000256" key="2">
    <source>
        <dbReference type="ARBA" id="ARBA00022490"/>
    </source>
</evidence>
<dbReference type="PANTHER" id="PTHR10889:SF1">
    <property type="entry name" value="DEOXYRIBOSE-PHOSPHATE ALDOLASE"/>
    <property type="match status" value="1"/>
</dbReference>
<feature type="active site" description="Proton donor/acceptor" evidence="7">
    <location>
        <position position="186"/>
    </location>
</feature>
<reference evidence="8 9" key="1">
    <citation type="journal article" date="2010" name="Stand. Genomic Sci.">
        <title>Complete genome sequence of Spirochaeta smaragdinae type strain (SEBR 4228).</title>
        <authorList>
            <person name="Mavromatis K."/>
            <person name="Yasawong M."/>
            <person name="Chertkov O."/>
            <person name="Lapidus A."/>
            <person name="Lucas S."/>
            <person name="Nolan M."/>
            <person name="Del Rio T.G."/>
            <person name="Tice H."/>
            <person name="Cheng J.F."/>
            <person name="Pitluck S."/>
            <person name="Liolios K."/>
            <person name="Ivanova N."/>
            <person name="Tapia R."/>
            <person name="Han C."/>
            <person name="Bruce D."/>
            <person name="Goodwin L."/>
            <person name="Pati A."/>
            <person name="Chen A."/>
            <person name="Palaniappan K."/>
            <person name="Land M."/>
            <person name="Hauser L."/>
            <person name="Chang Y.J."/>
            <person name="Jeffries C.D."/>
            <person name="Detter J.C."/>
            <person name="Rohde M."/>
            <person name="Brambilla E."/>
            <person name="Spring S."/>
            <person name="Goker M."/>
            <person name="Sikorski J."/>
            <person name="Woyke T."/>
            <person name="Bristow J."/>
            <person name="Eisen J.A."/>
            <person name="Markowitz V."/>
            <person name="Hugenholtz P."/>
            <person name="Klenk H.P."/>
            <person name="Kyrpides N.C."/>
        </authorList>
    </citation>
    <scope>NUCLEOTIDE SEQUENCE [LARGE SCALE GENOMIC DNA]</scope>
    <source>
        <strain evidence="9">DSM 11293 / JCM 15392 / SEBR 4228</strain>
    </source>
</reference>
<dbReference type="HOGENOM" id="CLU_053595_0_2_12"/>
<dbReference type="SMART" id="SM01133">
    <property type="entry name" value="DeoC"/>
    <property type="match status" value="1"/>
</dbReference>